<evidence type="ECO:0000256" key="2">
    <source>
        <dbReference type="ARBA" id="ARBA00005189"/>
    </source>
</evidence>
<evidence type="ECO:0000256" key="1">
    <source>
        <dbReference type="ARBA" id="ARBA00004771"/>
    </source>
</evidence>
<evidence type="ECO:0000256" key="6">
    <source>
        <dbReference type="ARBA" id="ARBA00022679"/>
    </source>
</evidence>
<comment type="caution">
    <text evidence="15">The sequence shown here is derived from an EMBL/GenBank/DDBJ whole genome shotgun (WGS) entry which is preliminary data.</text>
</comment>
<feature type="transmembrane region" description="Helical" evidence="12">
    <location>
        <begin position="394"/>
        <end position="416"/>
    </location>
</feature>
<evidence type="ECO:0000256" key="7">
    <source>
        <dbReference type="ARBA" id="ARBA00022798"/>
    </source>
</evidence>
<dbReference type="GO" id="GO:0004144">
    <property type="term" value="F:diacylglycerol O-acyltransferase activity"/>
    <property type="evidence" value="ECO:0007669"/>
    <property type="project" value="UniProtKB-EC"/>
</dbReference>
<keyword evidence="8 11" id="KW-0443">Lipid metabolism</keyword>
<dbReference type="Proteomes" id="UP000572007">
    <property type="component" value="Unassembled WGS sequence"/>
</dbReference>
<name>A0A846W126_9NOCA</name>
<dbReference type="InterPro" id="IPR023213">
    <property type="entry name" value="CAT-like_dom_sf"/>
</dbReference>
<dbReference type="GO" id="GO:0071731">
    <property type="term" value="P:response to nitric oxide"/>
    <property type="evidence" value="ECO:0007669"/>
    <property type="project" value="TreeGrafter"/>
</dbReference>
<proteinExistence type="inferred from homology"/>
<dbReference type="InterPro" id="IPR014292">
    <property type="entry name" value="Acyl_transf_WS/DGAT"/>
</dbReference>
<protein>
    <recommendedName>
        <fullName evidence="4 11">Diacylglycerol O-acyltransferase</fullName>
        <ecNumber evidence="4 11">2.3.1.20</ecNumber>
    </recommendedName>
</protein>
<keyword evidence="12" id="KW-1133">Transmembrane helix</keyword>
<comment type="similarity">
    <text evidence="3 11">Belongs to the long-chain O-acyltransferase family.</text>
</comment>
<feature type="domain" description="O-acyltransferase WSD1-like N-terminal" evidence="13">
    <location>
        <begin position="2"/>
        <end position="261"/>
    </location>
</feature>
<evidence type="ECO:0000256" key="3">
    <source>
        <dbReference type="ARBA" id="ARBA00009587"/>
    </source>
</evidence>
<dbReference type="PANTHER" id="PTHR31650">
    <property type="entry name" value="O-ACYLTRANSFERASE (WSD1-LIKE) FAMILY PROTEIN"/>
    <property type="match status" value="1"/>
</dbReference>
<dbReference type="GO" id="GO:0051701">
    <property type="term" value="P:biological process involved in interaction with host"/>
    <property type="evidence" value="ECO:0007669"/>
    <property type="project" value="TreeGrafter"/>
</dbReference>
<dbReference type="SUPFAM" id="SSF52777">
    <property type="entry name" value="CoA-dependent acyltransferases"/>
    <property type="match status" value="2"/>
</dbReference>
<dbReference type="GO" id="GO:0019432">
    <property type="term" value="P:triglyceride biosynthetic process"/>
    <property type="evidence" value="ECO:0007669"/>
    <property type="project" value="UniProtKB-UniPathway"/>
</dbReference>
<accession>A0A846W126</accession>
<dbReference type="GO" id="GO:0001666">
    <property type="term" value="P:response to hypoxia"/>
    <property type="evidence" value="ECO:0007669"/>
    <property type="project" value="TreeGrafter"/>
</dbReference>
<dbReference type="UniPathway" id="UPA00282"/>
<evidence type="ECO:0000313" key="16">
    <source>
        <dbReference type="Proteomes" id="UP000572007"/>
    </source>
</evidence>
<feature type="domain" description="O-acyltransferase WSD1 C-terminal" evidence="14">
    <location>
        <begin position="302"/>
        <end position="446"/>
    </location>
</feature>
<sequence>MAVTDRVFFAAESRRSPQHVGVLVRFRLPDNAPATYIRDLVSAMRAVDTVVPPFNYCLRSSPLQTLLPAWDSLDSDQVDLDYHCRHVVLPAPGGERELGALVSNLHSQPLDPERPLWEWTVIDGFDQPCWALYFKVHHALMDGVGGGMRAQEMLSTDPLDPVVRPIWSLAPTQRPNRARAHAPRRGIGHTLVVTAALTRLAGRMIRDQRSGQTDLAVPFFAPRTVLNGRIGAQRRFSTQSLELARITAVAAGAGATVNDVFLSIVGGGLRRYLAEVGSVPVRTLTAGIPVNVRTDDDGHTRNAFTMTVMNLATDIADPAARLAAVHRSSNRAKAELRRLPAHVIPLSGGSFMGPFVLQNLLGLGGRTAPPYNVAVSNVAVSGQDMFMAGSRMEAAFPLAIAFHGVGLFVAAFTAAGRFNIGFTGDRDSLPHLQRLAAYTGQSFDDLEAVCGLN</sequence>
<dbReference type="RefSeq" id="WP_067639326.1">
    <property type="nucleotide sequence ID" value="NZ_JAAXOM010000001.1"/>
</dbReference>
<evidence type="ECO:0000256" key="10">
    <source>
        <dbReference type="ARBA" id="ARBA00048109"/>
    </source>
</evidence>
<dbReference type="PANTHER" id="PTHR31650:SF1">
    <property type="entry name" value="WAX ESTER SYNTHASE_DIACYLGLYCEROL ACYLTRANSFERASE 4-RELATED"/>
    <property type="match status" value="1"/>
</dbReference>
<evidence type="ECO:0000256" key="8">
    <source>
        <dbReference type="ARBA" id="ARBA00023098"/>
    </source>
</evidence>
<evidence type="ECO:0000259" key="14">
    <source>
        <dbReference type="Pfam" id="PF06974"/>
    </source>
</evidence>
<dbReference type="InterPro" id="IPR009721">
    <property type="entry name" value="O-acyltransferase_WSD1_C"/>
</dbReference>
<keyword evidence="16" id="KW-1185">Reference proteome</keyword>
<keyword evidence="7 11" id="KW-0319">Glycerol metabolism</keyword>
<keyword evidence="12" id="KW-0472">Membrane</keyword>
<dbReference type="EMBL" id="JAAXOM010000001">
    <property type="protein sequence ID" value="NKX86839.1"/>
    <property type="molecule type" value="Genomic_DNA"/>
</dbReference>
<comment type="pathway">
    <text evidence="2">Lipid metabolism.</text>
</comment>
<keyword evidence="6 11" id="KW-0808">Transferase</keyword>
<evidence type="ECO:0000256" key="4">
    <source>
        <dbReference type="ARBA" id="ARBA00013244"/>
    </source>
</evidence>
<gene>
    <name evidence="15" type="ORF">HGA10_05865</name>
</gene>
<evidence type="ECO:0000256" key="11">
    <source>
        <dbReference type="RuleBase" id="RU361241"/>
    </source>
</evidence>
<keyword evidence="12" id="KW-0812">Transmembrane</keyword>
<dbReference type="InterPro" id="IPR045034">
    <property type="entry name" value="O-acyltransferase_WSD1-like"/>
</dbReference>
<evidence type="ECO:0000259" key="13">
    <source>
        <dbReference type="Pfam" id="PF03007"/>
    </source>
</evidence>
<reference evidence="15 16" key="1">
    <citation type="submission" date="2020-04" db="EMBL/GenBank/DDBJ databases">
        <title>MicrobeNet Type strains.</title>
        <authorList>
            <person name="Nicholson A.C."/>
        </authorList>
    </citation>
    <scope>NUCLEOTIDE SEQUENCE [LARGE SCALE GENOMIC DNA]</scope>
    <source>
        <strain evidence="15 16">DSM 44960</strain>
    </source>
</reference>
<dbReference type="NCBIfam" id="TIGR02946">
    <property type="entry name" value="acyl_WS_DGAT"/>
    <property type="match status" value="1"/>
</dbReference>
<comment type="catalytic activity">
    <reaction evidence="10 11">
        <text>an acyl-CoA + a 1,2-diacyl-sn-glycerol = a triacyl-sn-glycerol + CoA</text>
        <dbReference type="Rhea" id="RHEA:10868"/>
        <dbReference type="ChEBI" id="CHEBI:17815"/>
        <dbReference type="ChEBI" id="CHEBI:57287"/>
        <dbReference type="ChEBI" id="CHEBI:58342"/>
        <dbReference type="ChEBI" id="CHEBI:64615"/>
        <dbReference type="EC" id="2.3.1.20"/>
    </reaction>
</comment>
<dbReference type="Pfam" id="PF06974">
    <property type="entry name" value="WS_DGAT_C"/>
    <property type="match status" value="1"/>
</dbReference>
<evidence type="ECO:0000313" key="15">
    <source>
        <dbReference type="EMBL" id="NKX86839.1"/>
    </source>
</evidence>
<dbReference type="Gene3D" id="3.30.559.10">
    <property type="entry name" value="Chloramphenicol acetyltransferase-like domain"/>
    <property type="match status" value="1"/>
</dbReference>
<dbReference type="AlphaFoldDB" id="A0A846W126"/>
<dbReference type="InterPro" id="IPR004255">
    <property type="entry name" value="O-acyltransferase_WSD1_N"/>
</dbReference>
<dbReference type="Pfam" id="PF03007">
    <property type="entry name" value="WS_DGAT_cat"/>
    <property type="match status" value="1"/>
</dbReference>
<dbReference type="GO" id="GO:0006071">
    <property type="term" value="P:glycerol metabolic process"/>
    <property type="evidence" value="ECO:0007669"/>
    <property type="project" value="UniProtKB-KW"/>
</dbReference>
<comment type="pathway">
    <text evidence="1 11">Glycerolipid metabolism; triacylglycerol biosynthesis.</text>
</comment>
<keyword evidence="5 11" id="KW-0444">Lipid biosynthesis</keyword>
<keyword evidence="9 11" id="KW-0012">Acyltransferase</keyword>
<evidence type="ECO:0000256" key="9">
    <source>
        <dbReference type="ARBA" id="ARBA00023315"/>
    </source>
</evidence>
<dbReference type="GO" id="GO:0005886">
    <property type="term" value="C:plasma membrane"/>
    <property type="evidence" value="ECO:0007669"/>
    <property type="project" value="TreeGrafter"/>
</dbReference>
<organism evidence="15 16">
    <name type="scientific">Nocardia coubleae</name>
    <dbReference type="NCBI Taxonomy" id="356147"/>
    <lineage>
        <taxon>Bacteria</taxon>
        <taxon>Bacillati</taxon>
        <taxon>Actinomycetota</taxon>
        <taxon>Actinomycetes</taxon>
        <taxon>Mycobacteriales</taxon>
        <taxon>Nocardiaceae</taxon>
        <taxon>Nocardia</taxon>
    </lineage>
</organism>
<evidence type="ECO:0000256" key="12">
    <source>
        <dbReference type="SAM" id="Phobius"/>
    </source>
</evidence>
<dbReference type="EC" id="2.3.1.20" evidence="4 11"/>
<evidence type="ECO:0000256" key="5">
    <source>
        <dbReference type="ARBA" id="ARBA00022516"/>
    </source>
</evidence>